<evidence type="ECO:0000313" key="1">
    <source>
        <dbReference type="EMBL" id="MCS3676497.1"/>
    </source>
</evidence>
<dbReference type="Proteomes" id="UP001155027">
    <property type="component" value="Unassembled WGS sequence"/>
</dbReference>
<evidence type="ECO:0000313" key="2">
    <source>
        <dbReference type="Proteomes" id="UP001155027"/>
    </source>
</evidence>
<dbReference type="RefSeq" id="WP_208424807.1">
    <property type="nucleotide sequence ID" value="NZ_JANUAB010000001.1"/>
</dbReference>
<accession>A0A9X2PL34</accession>
<dbReference type="AlphaFoldDB" id="A0A9X2PL34"/>
<proteinExistence type="predicted"/>
<protein>
    <submittedName>
        <fullName evidence="1">Uncharacterized protein</fullName>
    </submittedName>
</protein>
<dbReference type="EMBL" id="JANUAU010000001">
    <property type="protein sequence ID" value="MCS3676497.1"/>
    <property type="molecule type" value="Genomic_DNA"/>
</dbReference>
<sequence length="52" mass="6216">MKELGVAKTTRFLQQFTTGSGNYTEDRKELLKNWTLDDVLEETRRRRKNRNA</sequence>
<comment type="caution">
    <text evidence="1">The sequence shown here is derived from an EMBL/GenBank/DDBJ whole genome shotgun (WGS) entry which is preliminary data.</text>
</comment>
<organism evidence="1 2">
    <name type="scientific">Salinibacter ruber</name>
    <dbReference type="NCBI Taxonomy" id="146919"/>
    <lineage>
        <taxon>Bacteria</taxon>
        <taxon>Pseudomonadati</taxon>
        <taxon>Rhodothermota</taxon>
        <taxon>Rhodothermia</taxon>
        <taxon>Rhodothermales</taxon>
        <taxon>Salinibacteraceae</taxon>
        <taxon>Salinibacter</taxon>
    </lineage>
</organism>
<gene>
    <name evidence="1" type="ORF">GGP71_000393</name>
</gene>
<reference evidence="1" key="1">
    <citation type="submission" date="2022-08" db="EMBL/GenBank/DDBJ databases">
        <title>Genomic Encyclopedia of Type Strains, Phase V (KMG-V): Genome sequencing to study the core and pangenomes of soil and plant-associated prokaryotes.</title>
        <authorList>
            <person name="Whitman W."/>
        </authorList>
    </citation>
    <scope>NUCLEOTIDE SEQUENCE</scope>
    <source>
        <strain evidence="1">0</strain>
    </source>
</reference>
<name>A0A9X2PL34_9BACT</name>